<proteinExistence type="predicted"/>
<protein>
    <submittedName>
        <fullName evidence="1">Uncharacterized protein</fullName>
    </submittedName>
</protein>
<organism evidence="1 2">
    <name type="scientific">Larkinella arboricola</name>
    <dbReference type="NCBI Taxonomy" id="643671"/>
    <lineage>
        <taxon>Bacteria</taxon>
        <taxon>Pseudomonadati</taxon>
        <taxon>Bacteroidota</taxon>
        <taxon>Cytophagia</taxon>
        <taxon>Cytophagales</taxon>
        <taxon>Spirosomataceae</taxon>
        <taxon>Larkinella</taxon>
    </lineage>
</organism>
<dbReference type="EMBL" id="QLMC01000002">
    <property type="protein sequence ID" value="RAK00020.1"/>
    <property type="molecule type" value="Genomic_DNA"/>
</dbReference>
<evidence type="ECO:0000313" key="1">
    <source>
        <dbReference type="EMBL" id="RAK00020.1"/>
    </source>
</evidence>
<evidence type="ECO:0000313" key="2">
    <source>
        <dbReference type="Proteomes" id="UP000248790"/>
    </source>
</evidence>
<gene>
    <name evidence="1" type="ORF">LX87_01717</name>
</gene>
<name>A0A327X1M4_LARAB</name>
<dbReference type="AlphaFoldDB" id="A0A327X1M4"/>
<keyword evidence="2" id="KW-1185">Reference proteome</keyword>
<sequence length="546" mass="62187">MTNRMKFFLISLVAGTMGAGLWYLNYVRGPEPIVVVHQGALPPSTALAPTPRQPFTPTTRKGYWNPDVVGDFTLPATKTLTFHAAGRNLHVDQDWSKLFRRGFSAIDKSRMVPDEFRSPWNPKPEGWTSRLKPSQRALTIGQGYMADPPFNISWSRAGDNAPGTWYIRPWGDQNFKNSIAVAMQELNGECENFGDCPPDKRLNTYGKIFFDIENEGVNNPMNRQEQANLYVFMMKTLRQWISPYTEVGSIAPVPHNSYGYSRARDYNASPDWLWDMPAKQTDISRQRGMPDDIVGKTFADYADFQMPGTYYLYPEFDYSIPHNDDGARHWLAALLGEQEVNMKLSPKKRIAWHWLFNTQSSDFPNSEKAKNAAPPAIAEGMAIFYWFTGAYGALFWDDANELKPDQPTPADVNLQGLGNDRVYACYEHYIHGLWRLFKHHGDLFNGREKYLNEQTECSVDGGKTWYKFNANQLKTNDLPFVRALVNGNQILVAATQPYGKAGERKEVMMRYVEDGYQFYTTINLTGDEIYLGRATLRKAAGARKKA</sequence>
<dbReference type="Proteomes" id="UP000248790">
    <property type="component" value="Unassembled WGS sequence"/>
</dbReference>
<accession>A0A327X1M4</accession>
<reference evidence="1 2" key="1">
    <citation type="submission" date="2018-06" db="EMBL/GenBank/DDBJ databases">
        <title>Genomic Encyclopedia of Archaeal and Bacterial Type Strains, Phase II (KMG-II): from individual species to whole genera.</title>
        <authorList>
            <person name="Goeker M."/>
        </authorList>
    </citation>
    <scope>NUCLEOTIDE SEQUENCE [LARGE SCALE GENOMIC DNA]</scope>
    <source>
        <strain evidence="1 2">DSM 21851</strain>
    </source>
</reference>
<comment type="caution">
    <text evidence="1">The sequence shown here is derived from an EMBL/GenBank/DDBJ whole genome shotgun (WGS) entry which is preliminary data.</text>
</comment>